<dbReference type="AlphaFoldDB" id="X1PI11"/>
<evidence type="ECO:0000256" key="1">
    <source>
        <dbReference type="SAM" id="Coils"/>
    </source>
</evidence>
<keyword evidence="1" id="KW-0175">Coiled coil</keyword>
<feature type="coiled-coil region" evidence="1">
    <location>
        <begin position="4"/>
        <end position="31"/>
    </location>
</feature>
<reference evidence="2" key="1">
    <citation type="journal article" date="2014" name="Front. Microbiol.">
        <title>High frequency of phylogenetically diverse reductive dehalogenase-homologous genes in deep subseafloor sedimentary metagenomes.</title>
        <authorList>
            <person name="Kawai M."/>
            <person name="Futagami T."/>
            <person name="Toyoda A."/>
            <person name="Takaki Y."/>
            <person name="Nishi S."/>
            <person name="Hori S."/>
            <person name="Arai W."/>
            <person name="Tsubouchi T."/>
            <person name="Morono Y."/>
            <person name="Uchiyama I."/>
            <person name="Ito T."/>
            <person name="Fujiyama A."/>
            <person name="Inagaki F."/>
            <person name="Takami H."/>
        </authorList>
    </citation>
    <scope>NUCLEOTIDE SEQUENCE</scope>
    <source>
        <strain evidence="2">Expedition CK06-06</strain>
    </source>
</reference>
<proteinExistence type="predicted"/>
<sequence length="39" mass="4618">MKNKKEIRQELSQLTVQYIEALKKLNELLNTLPVGLEEY</sequence>
<name>X1PI11_9ZZZZ</name>
<evidence type="ECO:0000313" key="2">
    <source>
        <dbReference type="EMBL" id="GAI42151.1"/>
    </source>
</evidence>
<feature type="non-terminal residue" evidence="2">
    <location>
        <position position="39"/>
    </location>
</feature>
<gene>
    <name evidence="2" type="ORF">S06H3_41024</name>
</gene>
<accession>X1PI11</accession>
<comment type="caution">
    <text evidence="2">The sequence shown here is derived from an EMBL/GenBank/DDBJ whole genome shotgun (WGS) entry which is preliminary data.</text>
</comment>
<organism evidence="2">
    <name type="scientific">marine sediment metagenome</name>
    <dbReference type="NCBI Taxonomy" id="412755"/>
    <lineage>
        <taxon>unclassified sequences</taxon>
        <taxon>metagenomes</taxon>
        <taxon>ecological metagenomes</taxon>
    </lineage>
</organism>
<protein>
    <submittedName>
        <fullName evidence="2">Uncharacterized protein</fullName>
    </submittedName>
</protein>
<dbReference type="EMBL" id="BARV01025231">
    <property type="protein sequence ID" value="GAI42151.1"/>
    <property type="molecule type" value="Genomic_DNA"/>
</dbReference>